<dbReference type="AlphaFoldDB" id="A0A4U5PBE4"/>
<dbReference type="EMBL" id="AZBU02000002">
    <property type="protein sequence ID" value="TKR93586.1"/>
    <property type="molecule type" value="Genomic_DNA"/>
</dbReference>
<name>A0A4U5PBE4_STECR</name>
<reference evidence="1 2" key="2">
    <citation type="journal article" date="2019" name="G3 (Bethesda)">
        <title>Hybrid Assembly of the Genome of the Entomopathogenic Nematode Steinernema carpocapsae Identifies the X-Chromosome.</title>
        <authorList>
            <person name="Serra L."/>
            <person name="Macchietto M."/>
            <person name="Macias-Munoz A."/>
            <person name="McGill C.J."/>
            <person name="Rodriguez I.M."/>
            <person name="Rodriguez B."/>
            <person name="Murad R."/>
            <person name="Mortazavi A."/>
        </authorList>
    </citation>
    <scope>NUCLEOTIDE SEQUENCE [LARGE SCALE GENOMIC DNA]</scope>
    <source>
        <strain evidence="1 2">ALL</strain>
    </source>
</reference>
<protein>
    <submittedName>
        <fullName evidence="1">Uncharacterized protein</fullName>
    </submittedName>
</protein>
<proteinExistence type="predicted"/>
<gene>
    <name evidence="1" type="ORF">L596_008009</name>
</gene>
<organism evidence="1 2">
    <name type="scientific">Steinernema carpocapsae</name>
    <name type="common">Entomopathogenic nematode</name>
    <dbReference type="NCBI Taxonomy" id="34508"/>
    <lineage>
        <taxon>Eukaryota</taxon>
        <taxon>Metazoa</taxon>
        <taxon>Ecdysozoa</taxon>
        <taxon>Nematoda</taxon>
        <taxon>Chromadorea</taxon>
        <taxon>Rhabditida</taxon>
        <taxon>Tylenchina</taxon>
        <taxon>Panagrolaimomorpha</taxon>
        <taxon>Strongyloidoidea</taxon>
        <taxon>Steinernematidae</taxon>
        <taxon>Steinernema</taxon>
    </lineage>
</organism>
<keyword evidence="2" id="KW-1185">Reference proteome</keyword>
<dbReference type="Proteomes" id="UP000298663">
    <property type="component" value="Unassembled WGS sequence"/>
</dbReference>
<evidence type="ECO:0000313" key="2">
    <source>
        <dbReference type="Proteomes" id="UP000298663"/>
    </source>
</evidence>
<evidence type="ECO:0000313" key="1">
    <source>
        <dbReference type="EMBL" id="TKR93586.1"/>
    </source>
</evidence>
<accession>A0A4U5PBE4</accession>
<reference evidence="1 2" key="1">
    <citation type="journal article" date="2015" name="Genome Biol.">
        <title>Comparative genomics of Steinernema reveals deeply conserved gene regulatory networks.</title>
        <authorList>
            <person name="Dillman A.R."/>
            <person name="Macchietto M."/>
            <person name="Porter C.F."/>
            <person name="Rogers A."/>
            <person name="Williams B."/>
            <person name="Antoshechkin I."/>
            <person name="Lee M.M."/>
            <person name="Goodwin Z."/>
            <person name="Lu X."/>
            <person name="Lewis E.E."/>
            <person name="Goodrich-Blair H."/>
            <person name="Stock S.P."/>
            <person name="Adams B.J."/>
            <person name="Sternberg P.W."/>
            <person name="Mortazavi A."/>
        </authorList>
    </citation>
    <scope>NUCLEOTIDE SEQUENCE [LARGE SCALE GENOMIC DNA]</scope>
    <source>
        <strain evidence="1 2">ALL</strain>
    </source>
</reference>
<sequence>MSSPLYDPFFPGRRDRTSTSKVAAVVRFTTRVSSYQRRNEMSSGGKKTAGSKKIQDYITFPHFSVSAVIRFSRKSRNRQGDLHFTNLYCQSTQKVPFHVKRHAVTFVFFNF</sequence>
<comment type="caution">
    <text evidence="1">The sequence shown here is derived from an EMBL/GenBank/DDBJ whole genome shotgun (WGS) entry which is preliminary data.</text>
</comment>